<dbReference type="PANTHER" id="PTHR19446">
    <property type="entry name" value="REVERSE TRANSCRIPTASES"/>
    <property type="match status" value="1"/>
</dbReference>
<gene>
    <name evidence="1" type="ORF">OCTVUL_1B031554</name>
</gene>
<reference evidence="1" key="1">
    <citation type="submission" date="2023-08" db="EMBL/GenBank/DDBJ databases">
        <authorList>
            <person name="Alioto T."/>
            <person name="Alioto T."/>
            <person name="Gomez Garrido J."/>
        </authorList>
    </citation>
    <scope>NUCLEOTIDE SEQUENCE</scope>
</reference>
<evidence type="ECO:0000313" key="2">
    <source>
        <dbReference type="Proteomes" id="UP001162480"/>
    </source>
</evidence>
<evidence type="ECO:0000313" key="1">
    <source>
        <dbReference type="EMBL" id="CAI9719980.1"/>
    </source>
</evidence>
<keyword evidence="2" id="KW-1185">Reference proteome</keyword>
<evidence type="ECO:0008006" key="3">
    <source>
        <dbReference type="Google" id="ProtNLM"/>
    </source>
</evidence>
<organism evidence="1 2">
    <name type="scientific">Octopus vulgaris</name>
    <name type="common">Common octopus</name>
    <dbReference type="NCBI Taxonomy" id="6645"/>
    <lineage>
        <taxon>Eukaryota</taxon>
        <taxon>Metazoa</taxon>
        <taxon>Spiralia</taxon>
        <taxon>Lophotrochozoa</taxon>
        <taxon>Mollusca</taxon>
        <taxon>Cephalopoda</taxon>
        <taxon>Coleoidea</taxon>
        <taxon>Octopodiformes</taxon>
        <taxon>Octopoda</taxon>
        <taxon>Incirrata</taxon>
        <taxon>Octopodidae</taxon>
        <taxon>Octopus</taxon>
    </lineage>
</organism>
<accession>A0AA36APJ8</accession>
<sequence length="182" mass="20913">MPSEVQVTIKMMKVNKADSPDKIVIGMIKTVEEYEIRKLIDVINMIFDEGKFLEAPSKSIFIAFLKQSGAVACEQYRTTNLMGHVTKIILRILLLRARSRTTHEIAIEQFAFGKDAGTRNAIFVLRTITERAMEMQNDIFMCFADYTKAFGKVKHDILFQELSNLDLNGKDLQILQDLYRNQ</sequence>
<protein>
    <recommendedName>
        <fullName evidence="3">Reverse transcriptase domain-containing protein</fullName>
    </recommendedName>
</protein>
<name>A0AA36APJ8_OCTVU</name>
<proteinExistence type="predicted"/>
<dbReference type="EMBL" id="OX597816">
    <property type="protein sequence ID" value="CAI9719980.1"/>
    <property type="molecule type" value="Genomic_DNA"/>
</dbReference>
<dbReference type="Proteomes" id="UP001162480">
    <property type="component" value="Chromosome 3"/>
</dbReference>
<dbReference type="AlphaFoldDB" id="A0AA36APJ8"/>